<evidence type="ECO:0000256" key="7">
    <source>
        <dbReference type="SAM" id="Phobius"/>
    </source>
</evidence>
<keyword evidence="7" id="KW-1133">Transmembrane helix</keyword>
<name>A0A7J6WZ33_THATH</name>
<dbReference type="PANTHER" id="PTHR47976">
    <property type="entry name" value="G-TYPE LECTIN S-RECEPTOR-LIKE SERINE/THREONINE-PROTEIN KINASE SD2-5"/>
    <property type="match status" value="1"/>
</dbReference>
<feature type="domain" description="Apple" evidence="10">
    <location>
        <begin position="344"/>
        <end position="434"/>
    </location>
</feature>
<comment type="catalytic activity">
    <reaction evidence="4">
        <text>L-threonyl-[protein] + ATP = O-phospho-L-threonyl-[protein] + ADP + H(+)</text>
        <dbReference type="Rhea" id="RHEA:46608"/>
        <dbReference type="Rhea" id="RHEA-COMP:11060"/>
        <dbReference type="Rhea" id="RHEA-COMP:11605"/>
        <dbReference type="ChEBI" id="CHEBI:15378"/>
        <dbReference type="ChEBI" id="CHEBI:30013"/>
        <dbReference type="ChEBI" id="CHEBI:30616"/>
        <dbReference type="ChEBI" id="CHEBI:61977"/>
        <dbReference type="ChEBI" id="CHEBI:456216"/>
        <dbReference type="EC" id="2.7.11.1"/>
    </reaction>
</comment>
<comment type="caution">
    <text evidence="11">The sequence shown here is derived from an EMBL/GenBank/DDBJ whole genome shotgun (WGS) entry which is preliminary data.</text>
</comment>
<dbReference type="InterPro" id="IPR000858">
    <property type="entry name" value="S_locus_glycoprot_dom"/>
</dbReference>
<keyword evidence="3" id="KW-1015">Disulfide bond</keyword>
<dbReference type="PANTHER" id="PTHR47976:SF60">
    <property type="entry name" value="RECEPTOR-LIKE SERINE_THREONINE-PROTEIN KINASE"/>
    <property type="match status" value="1"/>
</dbReference>
<dbReference type="CDD" id="cd00028">
    <property type="entry name" value="B_lectin"/>
    <property type="match status" value="1"/>
</dbReference>
<keyword evidence="11" id="KW-0675">Receptor</keyword>
<dbReference type="AlphaFoldDB" id="A0A7J6WZ33"/>
<dbReference type="InterPro" id="IPR003609">
    <property type="entry name" value="Pan_app"/>
</dbReference>
<keyword evidence="7" id="KW-0472">Membrane</keyword>
<organism evidence="11 12">
    <name type="scientific">Thalictrum thalictroides</name>
    <name type="common">Rue-anemone</name>
    <name type="synonym">Anemone thalictroides</name>
    <dbReference type="NCBI Taxonomy" id="46969"/>
    <lineage>
        <taxon>Eukaryota</taxon>
        <taxon>Viridiplantae</taxon>
        <taxon>Streptophyta</taxon>
        <taxon>Embryophyta</taxon>
        <taxon>Tracheophyta</taxon>
        <taxon>Spermatophyta</taxon>
        <taxon>Magnoliopsida</taxon>
        <taxon>Ranunculales</taxon>
        <taxon>Ranunculaceae</taxon>
        <taxon>Thalictroideae</taxon>
        <taxon>Thalictrum</taxon>
    </lineage>
</organism>
<evidence type="ECO:0000256" key="2">
    <source>
        <dbReference type="ARBA" id="ARBA00022729"/>
    </source>
</evidence>
<dbReference type="InterPro" id="IPR051343">
    <property type="entry name" value="G-type_lectin_kinases/EP1-like"/>
</dbReference>
<dbReference type="Pfam" id="PF00954">
    <property type="entry name" value="S_locus_glycop"/>
    <property type="match status" value="1"/>
</dbReference>
<dbReference type="PROSITE" id="PS50026">
    <property type="entry name" value="EGF_3"/>
    <property type="match status" value="1"/>
</dbReference>
<proteinExistence type="predicted"/>
<feature type="domain" description="Bulb-type lectin" evidence="9">
    <location>
        <begin position="41"/>
        <end position="163"/>
    </location>
</feature>
<dbReference type="PROSITE" id="PS50948">
    <property type="entry name" value="PAN"/>
    <property type="match status" value="1"/>
</dbReference>
<dbReference type="InterPro" id="IPR001480">
    <property type="entry name" value="Bulb-type_lectin_dom"/>
</dbReference>
<dbReference type="SMART" id="SM00108">
    <property type="entry name" value="B_lectin"/>
    <property type="match status" value="1"/>
</dbReference>
<evidence type="ECO:0000256" key="4">
    <source>
        <dbReference type="ARBA" id="ARBA00047899"/>
    </source>
</evidence>
<dbReference type="SUPFAM" id="SSF51110">
    <property type="entry name" value="alpha-D-mannose-specific plant lectins"/>
    <property type="match status" value="1"/>
</dbReference>
<evidence type="ECO:0000256" key="1">
    <source>
        <dbReference type="ARBA" id="ARBA00012513"/>
    </source>
</evidence>
<evidence type="ECO:0000256" key="3">
    <source>
        <dbReference type="ARBA" id="ARBA00023157"/>
    </source>
</evidence>
<comment type="catalytic activity">
    <reaction evidence="5">
        <text>L-seryl-[protein] + ATP = O-phospho-L-seryl-[protein] + ADP + H(+)</text>
        <dbReference type="Rhea" id="RHEA:17989"/>
        <dbReference type="Rhea" id="RHEA-COMP:9863"/>
        <dbReference type="Rhea" id="RHEA-COMP:11604"/>
        <dbReference type="ChEBI" id="CHEBI:15378"/>
        <dbReference type="ChEBI" id="CHEBI:29999"/>
        <dbReference type="ChEBI" id="CHEBI:30616"/>
        <dbReference type="ChEBI" id="CHEBI:83421"/>
        <dbReference type="ChEBI" id="CHEBI:456216"/>
        <dbReference type="EC" id="2.7.11.1"/>
    </reaction>
</comment>
<evidence type="ECO:0000256" key="5">
    <source>
        <dbReference type="ARBA" id="ARBA00048679"/>
    </source>
</evidence>
<dbReference type="EC" id="2.7.11.1" evidence="1"/>
<dbReference type="GO" id="GO:0048544">
    <property type="term" value="P:recognition of pollen"/>
    <property type="evidence" value="ECO:0007669"/>
    <property type="project" value="InterPro"/>
</dbReference>
<evidence type="ECO:0000259" key="10">
    <source>
        <dbReference type="PROSITE" id="PS50948"/>
    </source>
</evidence>
<evidence type="ECO:0000256" key="6">
    <source>
        <dbReference type="PROSITE-ProRule" id="PRU00076"/>
    </source>
</evidence>
<keyword evidence="7" id="KW-0812">Transmembrane</keyword>
<keyword evidence="12" id="KW-1185">Reference proteome</keyword>
<feature type="transmembrane region" description="Helical" evidence="7">
    <location>
        <begin position="6"/>
        <end position="26"/>
    </location>
</feature>
<dbReference type="PROSITE" id="PS50927">
    <property type="entry name" value="BULB_LECTIN"/>
    <property type="match status" value="1"/>
</dbReference>
<keyword evidence="2" id="KW-0732">Signal</keyword>
<dbReference type="Gene3D" id="1.10.510.10">
    <property type="entry name" value="Transferase(Phosphotransferase) domain 1"/>
    <property type="match status" value="1"/>
</dbReference>
<sequence length="685" mass="75703">MDSKLLFSFTTTTLLIFFFHVLYLSLPSLSLRVYSEFVYPNFTASNLQYVSNSGSFLTSRFTTFKAAIIHSYPSEQVTNFYFCIIHVESNLIIWSANRDAPISNSDIFSLTTNGFSLLRENGQRIWSTPLLPFNSSVRVLQLQESGNLVLIDNFNRTIWQSFDHPTDTIVVGQRFPVGTLLFSGLQNNVTTTGDYSFMVIDHDAVLQWNNATYWKLSMEPLAFIDTNSPVAYLMLNRTGLYLCGNSDVVVFQVLLNNSTAFRIAQLDYDGRFRVKSFFNNKWTQEFVGPQNDCRVPDFCEGYGLCTEAVAGSNSGTCTCPSGFRTKTGSRSCLLPNAASLPPACGSETSLSSSTMVTFEELNTTGIDYFSNDFSKPIINGQDLLACTNVCSKNCSCLGYFYEQSTGSCFLLNYKLGSFFTGEDKGRKGYIKTIVSVNSKDVVQHKKDKTLPIVALVLIPTTAVSLLATLTVAGFFAWRKSRSSKTKEVKLGRPTSSNSVEIDAFSIPGLPVRFDYEELDKATNNFRNKIGSGGIEIDSRNGGDSSSSTVSLPVYFPLYALEMHEEGRYKELADPKLEGRVTNEEVEMLVRVALCCVHEDPSLRPSMVNVVSMLEGGIPLGTPRVEGLNFLRFYGRRFAEASNIEGSNVGNVFALFPQATALSGSTTTGSYGSLSYMSSQQISGPR</sequence>
<dbReference type="Pfam" id="PF01453">
    <property type="entry name" value="B_lectin"/>
    <property type="match status" value="1"/>
</dbReference>
<keyword evidence="11" id="KW-0808">Transferase</keyword>
<evidence type="ECO:0000259" key="9">
    <source>
        <dbReference type="PROSITE" id="PS50927"/>
    </source>
</evidence>
<evidence type="ECO:0000313" key="12">
    <source>
        <dbReference type="Proteomes" id="UP000554482"/>
    </source>
</evidence>
<evidence type="ECO:0000259" key="8">
    <source>
        <dbReference type="PROSITE" id="PS50026"/>
    </source>
</evidence>
<keyword evidence="11" id="KW-0418">Kinase</keyword>
<gene>
    <name evidence="11" type="ORF">FRX31_007721</name>
</gene>
<dbReference type="GO" id="GO:0004674">
    <property type="term" value="F:protein serine/threonine kinase activity"/>
    <property type="evidence" value="ECO:0007669"/>
    <property type="project" value="UniProtKB-EC"/>
</dbReference>
<dbReference type="Gene3D" id="2.90.10.30">
    <property type="match status" value="1"/>
</dbReference>
<evidence type="ECO:0000313" key="11">
    <source>
        <dbReference type="EMBL" id="KAF5202684.1"/>
    </source>
</evidence>
<protein>
    <recommendedName>
        <fullName evidence="1">non-specific serine/threonine protein kinase</fullName>
        <ecNumber evidence="1">2.7.11.1</ecNumber>
    </recommendedName>
</protein>
<feature type="transmembrane region" description="Helical" evidence="7">
    <location>
        <begin position="452"/>
        <end position="477"/>
    </location>
</feature>
<dbReference type="GO" id="GO:0030246">
    <property type="term" value="F:carbohydrate binding"/>
    <property type="evidence" value="ECO:0007669"/>
    <property type="project" value="UniProtKB-KW"/>
</dbReference>
<dbReference type="InterPro" id="IPR000742">
    <property type="entry name" value="EGF"/>
</dbReference>
<accession>A0A7J6WZ33</accession>
<comment type="caution">
    <text evidence="6">Lacks conserved residue(s) required for the propagation of feature annotation.</text>
</comment>
<reference evidence="11 12" key="1">
    <citation type="submission" date="2020-06" db="EMBL/GenBank/DDBJ databases">
        <title>Transcriptomic and genomic resources for Thalictrum thalictroides and T. hernandezii: Facilitating candidate gene discovery in an emerging model plant lineage.</title>
        <authorList>
            <person name="Arias T."/>
            <person name="Riano-Pachon D.M."/>
            <person name="Di Stilio V.S."/>
        </authorList>
    </citation>
    <scope>NUCLEOTIDE SEQUENCE [LARGE SCALE GENOMIC DNA]</scope>
    <source>
        <strain evidence="12">cv. WT478/WT964</strain>
        <tissue evidence="11">Leaves</tissue>
    </source>
</reference>
<dbReference type="InterPro" id="IPR036426">
    <property type="entry name" value="Bulb-type_lectin_dom_sf"/>
</dbReference>
<feature type="domain" description="EGF-like" evidence="8">
    <location>
        <begin position="289"/>
        <end position="329"/>
    </location>
</feature>
<dbReference type="EMBL" id="JABWDY010007763">
    <property type="protein sequence ID" value="KAF5202684.1"/>
    <property type="molecule type" value="Genomic_DNA"/>
</dbReference>
<dbReference type="OrthoDB" id="1530339at2759"/>
<dbReference type="Proteomes" id="UP000554482">
    <property type="component" value="Unassembled WGS sequence"/>
</dbReference>
<keyword evidence="6" id="KW-0245">EGF-like domain</keyword>
<keyword evidence="11" id="KW-0430">Lectin</keyword>